<dbReference type="SUPFAM" id="SSF103464">
    <property type="entry name" value="Oligosaccharyltransferase subunit ost4p"/>
    <property type="match status" value="1"/>
</dbReference>
<dbReference type="RefSeq" id="XP_003657765.1">
    <property type="nucleotide sequence ID" value="XM_003657717.1"/>
</dbReference>
<evidence type="ECO:0000256" key="9">
    <source>
        <dbReference type="SAM" id="MobiDB-lite"/>
    </source>
</evidence>
<dbReference type="KEGG" id="ttt:THITE_2123767"/>
<dbReference type="HOGENOM" id="CLU_160806_1_2_1"/>
<gene>
    <name evidence="11" type="ORF">THITE_2123767</name>
</gene>
<evidence type="ECO:0000256" key="5">
    <source>
        <dbReference type="ARBA" id="ARBA00022824"/>
    </source>
</evidence>
<evidence type="ECO:0000256" key="3">
    <source>
        <dbReference type="ARBA" id="ARBA00017662"/>
    </source>
</evidence>
<keyword evidence="4 10" id="KW-0812">Transmembrane</keyword>
<dbReference type="PANTHER" id="PTHR48164">
    <property type="entry name" value="DOLICHYL-DIPHOSPHOOLIGOSACCHARIDE--PROTEIN GLYCOSYLTRANSFERASE SUBUNIT 4"/>
    <property type="match status" value="1"/>
</dbReference>
<dbReference type="InterPro" id="IPR051307">
    <property type="entry name" value="OST4"/>
</dbReference>
<dbReference type="InterPro" id="IPR018943">
    <property type="entry name" value="Oligosaccaryltransferase"/>
</dbReference>
<dbReference type="Proteomes" id="UP000008181">
    <property type="component" value="Chromosome 6"/>
</dbReference>
<evidence type="ECO:0000256" key="8">
    <source>
        <dbReference type="ARBA" id="ARBA00023136"/>
    </source>
</evidence>
<evidence type="ECO:0000256" key="10">
    <source>
        <dbReference type="SAM" id="Phobius"/>
    </source>
</evidence>
<evidence type="ECO:0000256" key="4">
    <source>
        <dbReference type="ARBA" id="ARBA00022692"/>
    </source>
</evidence>
<dbReference type="AlphaFoldDB" id="G2RHW7"/>
<dbReference type="OrthoDB" id="2124077at2759"/>
<keyword evidence="7 10" id="KW-1133">Transmembrane helix</keyword>
<name>G2RHW7_THETT</name>
<dbReference type="EMBL" id="CP003014">
    <property type="protein sequence ID" value="AEO71429.1"/>
    <property type="molecule type" value="Genomic_DNA"/>
</dbReference>
<keyword evidence="5" id="KW-0256">Endoplasmic reticulum</keyword>
<evidence type="ECO:0000313" key="11">
    <source>
        <dbReference type="EMBL" id="AEO71429.1"/>
    </source>
</evidence>
<proteinExistence type="inferred from homology"/>
<comment type="subcellular location">
    <subcellularLocation>
        <location evidence="1">Endoplasmic reticulum membrane</location>
        <topology evidence="1">Single-pass type III membrane protein</topology>
    </subcellularLocation>
</comment>
<keyword evidence="8 10" id="KW-0472">Membrane</keyword>
<evidence type="ECO:0000313" key="12">
    <source>
        <dbReference type="Proteomes" id="UP000008181"/>
    </source>
</evidence>
<keyword evidence="6" id="KW-0735">Signal-anchor</keyword>
<feature type="compositionally biased region" description="Polar residues" evidence="9">
    <location>
        <begin position="52"/>
        <end position="61"/>
    </location>
</feature>
<evidence type="ECO:0000256" key="7">
    <source>
        <dbReference type="ARBA" id="ARBA00022989"/>
    </source>
</evidence>
<feature type="transmembrane region" description="Helical" evidence="10">
    <location>
        <begin position="7"/>
        <end position="28"/>
    </location>
</feature>
<evidence type="ECO:0000256" key="6">
    <source>
        <dbReference type="ARBA" id="ARBA00022968"/>
    </source>
</evidence>
<organism evidence="11 12">
    <name type="scientific">Thermothielavioides terrestris (strain ATCC 38088 / NRRL 8126)</name>
    <name type="common">Thielavia terrestris</name>
    <dbReference type="NCBI Taxonomy" id="578455"/>
    <lineage>
        <taxon>Eukaryota</taxon>
        <taxon>Fungi</taxon>
        <taxon>Dikarya</taxon>
        <taxon>Ascomycota</taxon>
        <taxon>Pezizomycotina</taxon>
        <taxon>Sordariomycetes</taxon>
        <taxon>Sordariomycetidae</taxon>
        <taxon>Sordariales</taxon>
        <taxon>Chaetomiaceae</taxon>
        <taxon>Thermothielavioides</taxon>
        <taxon>Thermothielavioides terrestris</taxon>
    </lineage>
</organism>
<protein>
    <recommendedName>
        <fullName evidence="3">Dolichyl-diphosphooligosaccharide--protein glycosyltransferase subunit 4</fullName>
    </recommendedName>
</protein>
<dbReference type="eggNOG" id="ENOG502SZVF">
    <property type="taxonomic scope" value="Eukaryota"/>
</dbReference>
<keyword evidence="12" id="KW-1185">Reference proteome</keyword>
<dbReference type="GO" id="GO:0018279">
    <property type="term" value="P:protein N-linked glycosylation via asparagine"/>
    <property type="evidence" value="ECO:0007669"/>
    <property type="project" value="TreeGrafter"/>
</dbReference>
<evidence type="ECO:0000256" key="2">
    <source>
        <dbReference type="ARBA" id="ARBA00007685"/>
    </source>
</evidence>
<dbReference type="GO" id="GO:0008250">
    <property type="term" value="C:oligosaccharyltransferase complex"/>
    <property type="evidence" value="ECO:0007669"/>
    <property type="project" value="TreeGrafter"/>
</dbReference>
<dbReference type="InterPro" id="IPR036330">
    <property type="entry name" value="Ost4p_sf"/>
</dbReference>
<reference evidence="11 12" key="1">
    <citation type="journal article" date="2011" name="Nat. Biotechnol.">
        <title>Comparative genomic analysis of the thermophilic biomass-degrading fungi Myceliophthora thermophila and Thielavia terrestris.</title>
        <authorList>
            <person name="Berka R.M."/>
            <person name="Grigoriev I.V."/>
            <person name="Otillar R."/>
            <person name="Salamov A."/>
            <person name="Grimwood J."/>
            <person name="Reid I."/>
            <person name="Ishmael N."/>
            <person name="John T."/>
            <person name="Darmond C."/>
            <person name="Moisan M.-C."/>
            <person name="Henrissat B."/>
            <person name="Coutinho P.M."/>
            <person name="Lombard V."/>
            <person name="Natvig D.O."/>
            <person name="Lindquist E."/>
            <person name="Schmutz J."/>
            <person name="Lucas S."/>
            <person name="Harris P."/>
            <person name="Powlowski J."/>
            <person name="Bellemare A."/>
            <person name="Taylor D."/>
            <person name="Butler G."/>
            <person name="de Vries R.P."/>
            <person name="Allijn I.E."/>
            <person name="van den Brink J."/>
            <person name="Ushinsky S."/>
            <person name="Storms R."/>
            <person name="Powell A.J."/>
            <person name="Paulsen I.T."/>
            <person name="Elbourne L.D.H."/>
            <person name="Baker S.E."/>
            <person name="Magnuson J."/>
            <person name="LaBoissiere S."/>
            <person name="Clutterbuck A.J."/>
            <person name="Martinez D."/>
            <person name="Wogulis M."/>
            <person name="de Leon A.L."/>
            <person name="Rey M.W."/>
            <person name="Tsang A."/>
        </authorList>
    </citation>
    <scope>NUCLEOTIDE SEQUENCE [LARGE SCALE GENOMIC DNA]</scope>
    <source>
        <strain evidence="12">ATCC 38088 / NRRL 8126</strain>
    </source>
</reference>
<dbReference type="PANTHER" id="PTHR48164:SF1">
    <property type="entry name" value="DOLICHYL-DIPHOSPHOOLIGOSACCHARIDE--PROTEIN GLYCOSYLTRANSFERASE SUBUNIT 4"/>
    <property type="match status" value="1"/>
</dbReference>
<dbReference type="Pfam" id="PF10215">
    <property type="entry name" value="Ost4"/>
    <property type="match status" value="1"/>
</dbReference>
<evidence type="ECO:0000256" key="1">
    <source>
        <dbReference type="ARBA" id="ARBA00004643"/>
    </source>
</evidence>
<sequence>MISDSELYRLAIFLGSAAMILIILYHFFEVNADKDEDKAVKEKVPAKPGPQPTTTSSTKAR</sequence>
<accession>G2RHW7</accession>
<comment type="similarity">
    <text evidence="2">Belongs to the OST4 family.</text>
</comment>
<dbReference type="STRING" id="578455.G2RHW7"/>
<feature type="region of interest" description="Disordered" evidence="9">
    <location>
        <begin position="38"/>
        <end position="61"/>
    </location>
</feature>
<dbReference type="GeneID" id="11522258"/>